<dbReference type="AlphaFoldDB" id="A0A0P0VPK5"/>
<keyword evidence="3" id="KW-1185">Reference proteome</keyword>
<evidence type="ECO:0000256" key="1">
    <source>
        <dbReference type="SAM" id="MobiDB-lite"/>
    </source>
</evidence>
<dbReference type="EMBL" id="AP014958">
    <property type="protein sequence ID" value="BAS80872.1"/>
    <property type="molecule type" value="Genomic_DNA"/>
</dbReference>
<feature type="compositionally biased region" description="Basic and acidic residues" evidence="1">
    <location>
        <begin position="59"/>
        <end position="70"/>
    </location>
</feature>
<accession>A0A0P0VPK5</accession>
<sequence>MHATRLQPKQDVVDEGDRQGDEHAKDDRCAENARVHAVLLGEDEGDNALGQSCLDNGDVQERATESDGEGRRRHHGRPGQEPHRHGVRRHLVPARDDVRLQRHEQTETEHGHAEPRVRQDRDGFQDDGRHLEPGVYAPEADEGPDEADEAGVGVRVADELAPHHDQDEAGHHARRRHRRRRRHGLAGVGARRRRRLLVPCLRVPVHDAPVPEAEIVPLHVVLPIKDCYFCGGT</sequence>
<feature type="compositionally biased region" description="Basic and acidic residues" evidence="1">
    <location>
        <begin position="93"/>
        <end position="132"/>
    </location>
</feature>
<feature type="region of interest" description="Disordered" evidence="1">
    <location>
        <begin position="1"/>
        <end position="186"/>
    </location>
</feature>
<name>A0A0P0VPK5_ORYSJ</name>
<feature type="compositionally biased region" description="Basic and acidic residues" evidence="1">
    <location>
        <begin position="11"/>
        <end position="34"/>
    </location>
</feature>
<proteinExistence type="predicted"/>
<feature type="compositionally biased region" description="Acidic residues" evidence="1">
    <location>
        <begin position="139"/>
        <end position="149"/>
    </location>
</feature>
<feature type="compositionally biased region" description="Basic and acidic residues" evidence="1">
    <location>
        <begin position="156"/>
        <end position="171"/>
    </location>
</feature>
<feature type="compositionally biased region" description="Basic residues" evidence="1">
    <location>
        <begin position="172"/>
        <end position="186"/>
    </location>
</feature>
<dbReference type="Proteomes" id="UP000059680">
    <property type="component" value="Chromosome 2"/>
</dbReference>
<dbReference type="PaxDb" id="39947-A0A0P0VPK5"/>
<evidence type="ECO:0000313" key="2">
    <source>
        <dbReference type="EMBL" id="BAS80872.1"/>
    </source>
</evidence>
<dbReference type="Gramene" id="Os02t0743450-00">
    <property type="protein sequence ID" value="Os02t0743450-00"/>
    <property type="gene ID" value="Os02g0743450"/>
</dbReference>
<reference evidence="3" key="1">
    <citation type="journal article" date="2005" name="Nature">
        <title>The map-based sequence of the rice genome.</title>
        <authorList>
            <consortium name="International rice genome sequencing project (IRGSP)"/>
            <person name="Matsumoto T."/>
            <person name="Wu J."/>
            <person name="Kanamori H."/>
            <person name="Katayose Y."/>
            <person name="Fujisawa M."/>
            <person name="Namiki N."/>
            <person name="Mizuno H."/>
            <person name="Yamamoto K."/>
            <person name="Antonio B.A."/>
            <person name="Baba T."/>
            <person name="Sakata K."/>
            <person name="Nagamura Y."/>
            <person name="Aoki H."/>
            <person name="Arikawa K."/>
            <person name="Arita K."/>
            <person name="Bito T."/>
            <person name="Chiden Y."/>
            <person name="Fujitsuka N."/>
            <person name="Fukunaka R."/>
            <person name="Hamada M."/>
            <person name="Harada C."/>
            <person name="Hayashi A."/>
            <person name="Hijishita S."/>
            <person name="Honda M."/>
            <person name="Hosokawa S."/>
            <person name="Ichikawa Y."/>
            <person name="Idonuma A."/>
            <person name="Iijima M."/>
            <person name="Ikeda M."/>
            <person name="Ikeno M."/>
            <person name="Ito K."/>
            <person name="Ito S."/>
            <person name="Ito T."/>
            <person name="Ito Y."/>
            <person name="Ito Y."/>
            <person name="Iwabuchi A."/>
            <person name="Kamiya K."/>
            <person name="Karasawa W."/>
            <person name="Kurita K."/>
            <person name="Katagiri S."/>
            <person name="Kikuta A."/>
            <person name="Kobayashi H."/>
            <person name="Kobayashi N."/>
            <person name="Machita K."/>
            <person name="Maehara T."/>
            <person name="Masukawa M."/>
            <person name="Mizubayashi T."/>
            <person name="Mukai Y."/>
            <person name="Nagasaki H."/>
            <person name="Nagata Y."/>
            <person name="Naito S."/>
            <person name="Nakashima M."/>
            <person name="Nakama Y."/>
            <person name="Nakamichi Y."/>
            <person name="Nakamura M."/>
            <person name="Meguro A."/>
            <person name="Negishi M."/>
            <person name="Ohta I."/>
            <person name="Ohta T."/>
            <person name="Okamoto M."/>
            <person name="Ono N."/>
            <person name="Saji S."/>
            <person name="Sakaguchi M."/>
            <person name="Sakai K."/>
            <person name="Shibata M."/>
            <person name="Shimokawa T."/>
            <person name="Song J."/>
            <person name="Takazaki Y."/>
            <person name="Terasawa K."/>
            <person name="Tsugane M."/>
            <person name="Tsuji K."/>
            <person name="Ueda S."/>
            <person name="Waki K."/>
            <person name="Yamagata H."/>
            <person name="Yamamoto M."/>
            <person name="Yamamoto S."/>
            <person name="Yamane H."/>
            <person name="Yoshiki S."/>
            <person name="Yoshihara R."/>
            <person name="Yukawa K."/>
            <person name="Zhong H."/>
            <person name="Yano M."/>
            <person name="Yuan Q."/>
            <person name="Ouyang S."/>
            <person name="Liu J."/>
            <person name="Jones K.M."/>
            <person name="Gansberger K."/>
            <person name="Moffat K."/>
            <person name="Hill J."/>
            <person name="Bera J."/>
            <person name="Fadrosh D."/>
            <person name="Jin S."/>
            <person name="Johri S."/>
            <person name="Kim M."/>
            <person name="Overton L."/>
            <person name="Reardon M."/>
            <person name="Tsitrin T."/>
            <person name="Vuong H."/>
            <person name="Weaver B."/>
            <person name="Ciecko A."/>
            <person name="Tallon L."/>
            <person name="Jackson J."/>
            <person name="Pai G."/>
            <person name="Aken S.V."/>
            <person name="Utterback T."/>
            <person name="Reidmuller S."/>
            <person name="Feldblyum T."/>
            <person name="Hsiao J."/>
            <person name="Zismann V."/>
            <person name="Iobst S."/>
            <person name="de Vazeille A.R."/>
            <person name="Buell C.R."/>
            <person name="Ying K."/>
            <person name="Li Y."/>
            <person name="Lu T."/>
            <person name="Huang Y."/>
            <person name="Zhao Q."/>
            <person name="Feng Q."/>
            <person name="Zhang L."/>
            <person name="Zhu J."/>
            <person name="Weng Q."/>
            <person name="Mu J."/>
            <person name="Lu Y."/>
            <person name="Fan D."/>
            <person name="Liu Y."/>
            <person name="Guan J."/>
            <person name="Zhang Y."/>
            <person name="Yu S."/>
            <person name="Liu X."/>
            <person name="Zhang Y."/>
            <person name="Hong G."/>
            <person name="Han B."/>
            <person name="Choisne N."/>
            <person name="Demange N."/>
            <person name="Orjeda G."/>
            <person name="Samain S."/>
            <person name="Cattolico L."/>
            <person name="Pelletier E."/>
            <person name="Couloux A."/>
            <person name="Segurens B."/>
            <person name="Wincker P."/>
            <person name="D'Hont A."/>
            <person name="Scarpelli C."/>
            <person name="Weissenbach J."/>
            <person name="Salanoubat M."/>
            <person name="Quetier F."/>
            <person name="Yu Y."/>
            <person name="Kim H.R."/>
            <person name="Rambo T."/>
            <person name="Currie J."/>
            <person name="Collura K."/>
            <person name="Luo M."/>
            <person name="Yang T."/>
            <person name="Ammiraju J.S.S."/>
            <person name="Engler F."/>
            <person name="Soderlund C."/>
            <person name="Wing R.A."/>
            <person name="Palmer L.E."/>
            <person name="de la Bastide M."/>
            <person name="Spiegel L."/>
            <person name="Nascimento L."/>
            <person name="Zutavern T."/>
            <person name="O'Shaughnessy A."/>
            <person name="Dike S."/>
            <person name="Dedhia N."/>
            <person name="Preston R."/>
            <person name="Balija V."/>
            <person name="McCombie W.R."/>
            <person name="Chow T."/>
            <person name="Chen H."/>
            <person name="Chung M."/>
            <person name="Chen C."/>
            <person name="Shaw J."/>
            <person name="Wu H."/>
            <person name="Hsiao K."/>
            <person name="Chao Y."/>
            <person name="Chu M."/>
            <person name="Cheng C."/>
            <person name="Hour A."/>
            <person name="Lee P."/>
            <person name="Lin S."/>
            <person name="Lin Y."/>
            <person name="Liou J."/>
            <person name="Liu S."/>
            <person name="Hsing Y."/>
            <person name="Raghuvanshi S."/>
            <person name="Mohanty A."/>
            <person name="Bharti A.K."/>
            <person name="Gaur A."/>
            <person name="Gupta V."/>
            <person name="Kumar D."/>
            <person name="Ravi V."/>
            <person name="Vij S."/>
            <person name="Kapur A."/>
            <person name="Khurana P."/>
            <person name="Khurana P."/>
            <person name="Khurana J.P."/>
            <person name="Tyagi A.K."/>
            <person name="Gaikwad K."/>
            <person name="Singh A."/>
            <person name="Dalal V."/>
            <person name="Srivastava S."/>
            <person name="Dixit A."/>
            <person name="Pal A.K."/>
            <person name="Ghazi I.A."/>
            <person name="Yadav M."/>
            <person name="Pandit A."/>
            <person name="Bhargava A."/>
            <person name="Sureshbabu K."/>
            <person name="Batra K."/>
            <person name="Sharma T.R."/>
            <person name="Mohapatra T."/>
            <person name="Singh N.K."/>
            <person name="Messing J."/>
            <person name="Nelson A.B."/>
            <person name="Fuks G."/>
            <person name="Kavchok S."/>
            <person name="Keizer G."/>
            <person name="Linton E."/>
            <person name="Llaca V."/>
            <person name="Song R."/>
            <person name="Tanyolac B."/>
            <person name="Young S."/>
            <person name="Ho-Il K."/>
            <person name="Hahn J.H."/>
            <person name="Sangsakoo G."/>
            <person name="Vanavichit A."/>
            <person name="de Mattos Luiz.A.T."/>
            <person name="Zimmer P.D."/>
            <person name="Malone G."/>
            <person name="Dellagostin O."/>
            <person name="de Oliveira A.C."/>
            <person name="Bevan M."/>
            <person name="Bancroft I."/>
            <person name="Minx P."/>
            <person name="Cordum H."/>
            <person name="Wilson R."/>
            <person name="Cheng Z."/>
            <person name="Jin W."/>
            <person name="Jiang J."/>
            <person name="Leong S.A."/>
            <person name="Iwama H."/>
            <person name="Gojobori T."/>
            <person name="Itoh T."/>
            <person name="Niimura Y."/>
            <person name="Fujii Y."/>
            <person name="Habara T."/>
            <person name="Sakai H."/>
            <person name="Sato Y."/>
            <person name="Wilson G."/>
            <person name="Kumar K."/>
            <person name="McCouch S."/>
            <person name="Juretic N."/>
            <person name="Hoen D."/>
            <person name="Wright S."/>
            <person name="Bruskiewich R."/>
            <person name="Bureau T."/>
            <person name="Miyao A."/>
            <person name="Hirochika H."/>
            <person name="Nishikawa T."/>
            <person name="Kadowaki K."/>
            <person name="Sugiura M."/>
            <person name="Burr B."/>
            <person name="Sasaki T."/>
        </authorList>
    </citation>
    <scope>NUCLEOTIDE SEQUENCE [LARGE SCALE GENOMIC DNA]</scope>
    <source>
        <strain evidence="3">cv. Nipponbare</strain>
    </source>
</reference>
<protein>
    <submittedName>
        <fullName evidence="2">Os02g0743450 protein</fullName>
    </submittedName>
</protein>
<reference evidence="2 3" key="2">
    <citation type="journal article" date="2013" name="Plant Cell Physiol.">
        <title>Rice Annotation Project Database (RAP-DB): an integrative and interactive database for rice genomics.</title>
        <authorList>
            <person name="Sakai H."/>
            <person name="Lee S.S."/>
            <person name="Tanaka T."/>
            <person name="Numa H."/>
            <person name="Kim J."/>
            <person name="Kawahara Y."/>
            <person name="Wakimoto H."/>
            <person name="Yang C.C."/>
            <person name="Iwamoto M."/>
            <person name="Abe T."/>
            <person name="Yamada Y."/>
            <person name="Muto A."/>
            <person name="Inokuchi H."/>
            <person name="Ikemura T."/>
            <person name="Matsumoto T."/>
            <person name="Sasaki T."/>
            <person name="Itoh T."/>
        </authorList>
    </citation>
    <scope>NUCLEOTIDE SEQUENCE [LARGE SCALE GENOMIC DNA]</scope>
    <source>
        <strain evidence="3">cv. Nipponbare</strain>
    </source>
</reference>
<reference evidence="2 3" key="3">
    <citation type="journal article" date="2013" name="Rice">
        <title>Improvement of the Oryza sativa Nipponbare reference genome using next generation sequence and optical map data.</title>
        <authorList>
            <person name="Kawahara Y."/>
            <person name="de la Bastide M."/>
            <person name="Hamilton J.P."/>
            <person name="Kanamori H."/>
            <person name="McCombie W.R."/>
            <person name="Ouyang S."/>
            <person name="Schwartz D.C."/>
            <person name="Tanaka T."/>
            <person name="Wu J."/>
            <person name="Zhou S."/>
            <person name="Childs K.L."/>
            <person name="Davidson R.M."/>
            <person name="Lin H."/>
            <person name="Quesada-Ocampo L."/>
            <person name="Vaillancourt B."/>
            <person name="Sakai H."/>
            <person name="Lee S.S."/>
            <person name="Kim J."/>
            <person name="Numa H."/>
            <person name="Itoh T."/>
            <person name="Buell C.R."/>
            <person name="Matsumoto T."/>
        </authorList>
    </citation>
    <scope>NUCLEOTIDE SEQUENCE [LARGE SCALE GENOMIC DNA]</scope>
    <source>
        <strain evidence="3">cv. Nipponbare</strain>
    </source>
</reference>
<organism evidence="2 3">
    <name type="scientific">Oryza sativa subsp. japonica</name>
    <name type="common">Rice</name>
    <dbReference type="NCBI Taxonomy" id="39947"/>
    <lineage>
        <taxon>Eukaryota</taxon>
        <taxon>Viridiplantae</taxon>
        <taxon>Streptophyta</taxon>
        <taxon>Embryophyta</taxon>
        <taxon>Tracheophyta</taxon>
        <taxon>Spermatophyta</taxon>
        <taxon>Magnoliopsida</taxon>
        <taxon>Liliopsida</taxon>
        <taxon>Poales</taxon>
        <taxon>Poaceae</taxon>
        <taxon>BOP clade</taxon>
        <taxon>Oryzoideae</taxon>
        <taxon>Oryzeae</taxon>
        <taxon>Oryzinae</taxon>
        <taxon>Oryza</taxon>
        <taxon>Oryza sativa</taxon>
    </lineage>
</organism>
<gene>
    <name evidence="2" type="ordered locus">Os02g0743450</name>
    <name evidence="2" type="ORF">OSNPB_020743450</name>
</gene>
<dbReference type="InParanoid" id="A0A0P0VPK5"/>
<evidence type="ECO:0000313" key="3">
    <source>
        <dbReference type="Proteomes" id="UP000059680"/>
    </source>
</evidence>